<dbReference type="SUPFAM" id="SSF53850">
    <property type="entry name" value="Periplasmic binding protein-like II"/>
    <property type="match status" value="1"/>
</dbReference>
<evidence type="ECO:0000256" key="1">
    <source>
        <dbReference type="ARBA" id="ARBA00009437"/>
    </source>
</evidence>
<dbReference type="InterPro" id="IPR000847">
    <property type="entry name" value="LysR_HTH_N"/>
</dbReference>
<dbReference type="PANTHER" id="PTHR30118">
    <property type="entry name" value="HTH-TYPE TRANSCRIPTIONAL REGULATOR LEUO-RELATED"/>
    <property type="match status" value="1"/>
</dbReference>
<keyword evidence="7" id="KW-1185">Reference proteome</keyword>
<dbReference type="Proteomes" id="UP001059120">
    <property type="component" value="Chromosome 1"/>
</dbReference>
<dbReference type="PROSITE" id="PS50931">
    <property type="entry name" value="HTH_LYSR"/>
    <property type="match status" value="1"/>
</dbReference>
<dbReference type="Pfam" id="PF00126">
    <property type="entry name" value="HTH_1"/>
    <property type="match status" value="1"/>
</dbReference>
<dbReference type="Gene3D" id="3.40.190.10">
    <property type="entry name" value="Periplasmic binding protein-like II"/>
    <property type="match status" value="2"/>
</dbReference>
<comment type="similarity">
    <text evidence="1">Belongs to the LysR transcriptional regulatory family.</text>
</comment>
<evidence type="ECO:0000313" key="6">
    <source>
        <dbReference type="EMBL" id="UTT84048.1"/>
    </source>
</evidence>
<dbReference type="EMBL" id="CP090614">
    <property type="protein sequence ID" value="UTT84048.1"/>
    <property type="molecule type" value="Genomic_DNA"/>
</dbReference>
<sequence>MASFNWKGIDLNLLIALQALYKTNSVSKAAERCFVSQSAMSHSLQRLRKLFDDPLFERVGSRMEPTERAIELSHSVDLLLAQIQTDILRAKPFNPQTYDGVWKIGLTDYAEQMFGPSLFDTIKRLAPQSKVALFNVNRANYQQVYESEKLDVVIGSFGEAVKRYSTQLLYTEQHVCLYDGDVCKFSDPISLLEFTSVEHALVSPNGAMSTGVDKKLEERGLKRQVSFISSNFLTVKNLIQGRELICIVPKLVATQQNTVNSIKAVMPPIDVPDFDIQLMYRKGMLKDNKNKFIRNLVSETVIRVAKKGQDTNQSF</sequence>
<dbReference type="InterPro" id="IPR036390">
    <property type="entry name" value="WH_DNA-bd_sf"/>
</dbReference>
<evidence type="ECO:0000259" key="5">
    <source>
        <dbReference type="PROSITE" id="PS50931"/>
    </source>
</evidence>
<accession>A0ABY5G1M6</accession>
<dbReference type="Gene3D" id="1.10.10.10">
    <property type="entry name" value="Winged helix-like DNA-binding domain superfamily/Winged helix DNA-binding domain"/>
    <property type="match status" value="1"/>
</dbReference>
<evidence type="ECO:0000313" key="7">
    <source>
        <dbReference type="Proteomes" id="UP001059120"/>
    </source>
</evidence>
<feature type="domain" description="HTH lysR-type" evidence="5">
    <location>
        <begin position="9"/>
        <end position="66"/>
    </location>
</feature>
<dbReference type="SUPFAM" id="SSF46785">
    <property type="entry name" value="Winged helix' DNA-binding domain"/>
    <property type="match status" value="1"/>
</dbReference>
<proteinExistence type="inferred from homology"/>
<keyword evidence="3" id="KW-0238">DNA-binding</keyword>
<keyword evidence="2" id="KW-0805">Transcription regulation</keyword>
<dbReference type="RefSeq" id="WP_255230031.1">
    <property type="nucleotide sequence ID" value="NZ_CP090614.1"/>
</dbReference>
<dbReference type="PANTHER" id="PTHR30118:SF15">
    <property type="entry name" value="TRANSCRIPTIONAL REGULATORY PROTEIN"/>
    <property type="match status" value="1"/>
</dbReference>
<evidence type="ECO:0000256" key="3">
    <source>
        <dbReference type="ARBA" id="ARBA00023125"/>
    </source>
</evidence>
<organism evidence="6 7">
    <name type="scientific">Vibrio pelagius</name>
    <dbReference type="NCBI Taxonomy" id="28169"/>
    <lineage>
        <taxon>Bacteria</taxon>
        <taxon>Pseudomonadati</taxon>
        <taxon>Pseudomonadota</taxon>
        <taxon>Gammaproteobacteria</taxon>
        <taxon>Vibrionales</taxon>
        <taxon>Vibrionaceae</taxon>
        <taxon>Vibrio</taxon>
    </lineage>
</organism>
<reference evidence="6" key="1">
    <citation type="submission" date="2022-01" db="EMBL/GenBank/DDBJ databases">
        <title>Alginate degradation mechanism of Vibrio pelagius WXL662.</title>
        <authorList>
            <person name="He X."/>
        </authorList>
    </citation>
    <scope>NUCLEOTIDE SEQUENCE</scope>
    <source>
        <strain evidence="6">WXL662</strain>
    </source>
</reference>
<dbReference type="Pfam" id="PF03466">
    <property type="entry name" value="LysR_substrate"/>
    <property type="match status" value="1"/>
</dbReference>
<evidence type="ECO:0000256" key="2">
    <source>
        <dbReference type="ARBA" id="ARBA00023015"/>
    </source>
</evidence>
<keyword evidence="4" id="KW-0804">Transcription</keyword>
<protein>
    <submittedName>
        <fullName evidence="6">LysR family transcriptional regulator</fullName>
    </submittedName>
</protein>
<dbReference type="PRINTS" id="PR00039">
    <property type="entry name" value="HTHLYSR"/>
</dbReference>
<name>A0ABY5G1M6_VIBPE</name>
<gene>
    <name evidence="6" type="ORF">LZI70_10195</name>
</gene>
<dbReference type="InterPro" id="IPR005119">
    <property type="entry name" value="LysR_subst-bd"/>
</dbReference>
<dbReference type="InterPro" id="IPR036388">
    <property type="entry name" value="WH-like_DNA-bd_sf"/>
</dbReference>
<evidence type="ECO:0000256" key="4">
    <source>
        <dbReference type="ARBA" id="ARBA00023163"/>
    </source>
</evidence>
<dbReference type="InterPro" id="IPR050389">
    <property type="entry name" value="LysR-type_TF"/>
</dbReference>